<dbReference type="Gene3D" id="1.20.1250.20">
    <property type="entry name" value="MFS general substrate transporter like domains"/>
    <property type="match status" value="2"/>
</dbReference>
<comment type="caution">
    <text evidence="8">The sequence shown here is derived from an EMBL/GenBank/DDBJ whole genome shotgun (WGS) entry which is preliminary data.</text>
</comment>
<evidence type="ECO:0000259" key="7">
    <source>
        <dbReference type="Pfam" id="PF12832"/>
    </source>
</evidence>
<keyword evidence="3 6" id="KW-0812">Transmembrane</keyword>
<sequence length="352" mass="37317">MLVLCLGASTVLRSMMWASGQLGQVVVLLILAEFIAAPVGPFIDSHVQHAAKQESDYGKQRLWASAGWGITAPLAGSMVQRYGLGIGFLCYTALSIPSLIAATLLRASPTPLNVQEHQQHQHRIGAERAKPGISAAPDTARKASTWEGMRQLRGSVPVWQLLLQCTASGIGGGVIGTYLFLFARDIGALPSLLGLLLMANCAAEVPMFYFQERIMKIISPQAMLNAALGAMVLRLALYAAAGQVANPWLILPIELLQGFTMAMAWSGACVSSKRLAPKGLEATMQGVVTATMAGLGGGFGGLLGGVLRDHQFGWSSIWGVSAGVVTSFWLMSAALPQVAQVLQARVRKQHAE</sequence>
<dbReference type="SUPFAM" id="SSF103473">
    <property type="entry name" value="MFS general substrate transporter"/>
    <property type="match status" value="1"/>
</dbReference>
<feature type="transmembrane region" description="Helical" evidence="6">
    <location>
        <begin position="82"/>
        <end position="105"/>
    </location>
</feature>
<feature type="transmembrane region" description="Helical" evidence="6">
    <location>
        <begin position="158"/>
        <end position="181"/>
    </location>
</feature>
<name>A0ABQ7GH99_DUNSA</name>
<feature type="domain" description="Major facilitator superfamily associated" evidence="7">
    <location>
        <begin position="2"/>
        <end position="311"/>
    </location>
</feature>
<proteinExistence type="inferred from homology"/>
<keyword evidence="9" id="KW-1185">Reference proteome</keyword>
<dbReference type="PANTHER" id="PTHR16172:SF41">
    <property type="entry name" value="MAJOR FACILITATOR SUPERFAMILY DOMAIN-CONTAINING PROTEIN 6-LIKE"/>
    <property type="match status" value="1"/>
</dbReference>
<feature type="transmembrane region" description="Helical" evidence="6">
    <location>
        <begin position="247"/>
        <end position="270"/>
    </location>
</feature>
<dbReference type="PANTHER" id="PTHR16172">
    <property type="entry name" value="MAJOR FACILITATOR SUPERFAMILY DOMAIN-CONTAINING PROTEIN 6-LIKE"/>
    <property type="match status" value="1"/>
</dbReference>
<dbReference type="EMBL" id="MU069781">
    <property type="protein sequence ID" value="KAF5833983.1"/>
    <property type="molecule type" value="Genomic_DNA"/>
</dbReference>
<feature type="transmembrane region" description="Helical" evidence="6">
    <location>
        <begin position="222"/>
        <end position="241"/>
    </location>
</feature>
<evidence type="ECO:0000256" key="1">
    <source>
        <dbReference type="ARBA" id="ARBA00004141"/>
    </source>
</evidence>
<feature type="transmembrane region" description="Helical" evidence="6">
    <location>
        <begin position="187"/>
        <end position="210"/>
    </location>
</feature>
<evidence type="ECO:0000313" key="9">
    <source>
        <dbReference type="Proteomes" id="UP000815325"/>
    </source>
</evidence>
<keyword evidence="5 6" id="KW-0472">Membrane</keyword>
<evidence type="ECO:0000256" key="2">
    <source>
        <dbReference type="ARBA" id="ARBA00005241"/>
    </source>
</evidence>
<accession>A0ABQ7GH99</accession>
<dbReference type="Pfam" id="PF12832">
    <property type="entry name" value="MFS_1_like"/>
    <property type="match status" value="1"/>
</dbReference>
<reference evidence="8" key="1">
    <citation type="submission" date="2017-08" db="EMBL/GenBank/DDBJ databases">
        <authorList>
            <person name="Polle J.E."/>
            <person name="Barry K."/>
            <person name="Cushman J."/>
            <person name="Schmutz J."/>
            <person name="Tran D."/>
            <person name="Hathwaick L.T."/>
            <person name="Yim W.C."/>
            <person name="Jenkins J."/>
            <person name="Mckie-Krisberg Z.M."/>
            <person name="Prochnik S."/>
            <person name="Lindquist E."/>
            <person name="Dockter R.B."/>
            <person name="Adam C."/>
            <person name="Molina H."/>
            <person name="Bunkerborg J."/>
            <person name="Jin E."/>
            <person name="Buchheim M."/>
            <person name="Magnuson J."/>
        </authorList>
    </citation>
    <scope>NUCLEOTIDE SEQUENCE</scope>
    <source>
        <strain evidence="8">CCAP 19/18</strain>
    </source>
</reference>
<evidence type="ECO:0000256" key="5">
    <source>
        <dbReference type="ARBA" id="ARBA00023136"/>
    </source>
</evidence>
<dbReference type="InterPro" id="IPR051717">
    <property type="entry name" value="MFS_MFSD6"/>
</dbReference>
<feature type="transmembrane region" description="Helical" evidence="6">
    <location>
        <begin position="282"/>
        <end position="304"/>
    </location>
</feature>
<dbReference type="InterPro" id="IPR024989">
    <property type="entry name" value="MFS_assoc_dom"/>
</dbReference>
<keyword evidence="4 6" id="KW-1133">Transmembrane helix</keyword>
<gene>
    <name evidence="8" type="ORF">DUNSADRAFT_9509</name>
</gene>
<comment type="subcellular location">
    <subcellularLocation>
        <location evidence="1">Membrane</location>
        <topology evidence="1">Multi-pass membrane protein</topology>
    </subcellularLocation>
</comment>
<dbReference type="InterPro" id="IPR036259">
    <property type="entry name" value="MFS_trans_sf"/>
</dbReference>
<evidence type="ECO:0000256" key="4">
    <source>
        <dbReference type="ARBA" id="ARBA00022989"/>
    </source>
</evidence>
<evidence type="ECO:0000256" key="6">
    <source>
        <dbReference type="SAM" id="Phobius"/>
    </source>
</evidence>
<protein>
    <submittedName>
        <fullName evidence="8">Major facilitator superfamily domain-containing protein</fullName>
    </submittedName>
</protein>
<comment type="similarity">
    <text evidence="2">Belongs to the major facilitator superfamily. MFSD6 family.</text>
</comment>
<dbReference type="Proteomes" id="UP000815325">
    <property type="component" value="Unassembled WGS sequence"/>
</dbReference>
<organism evidence="8 9">
    <name type="scientific">Dunaliella salina</name>
    <name type="common">Green alga</name>
    <name type="synonym">Protococcus salinus</name>
    <dbReference type="NCBI Taxonomy" id="3046"/>
    <lineage>
        <taxon>Eukaryota</taxon>
        <taxon>Viridiplantae</taxon>
        <taxon>Chlorophyta</taxon>
        <taxon>core chlorophytes</taxon>
        <taxon>Chlorophyceae</taxon>
        <taxon>CS clade</taxon>
        <taxon>Chlamydomonadales</taxon>
        <taxon>Dunaliellaceae</taxon>
        <taxon>Dunaliella</taxon>
    </lineage>
</organism>
<evidence type="ECO:0000256" key="3">
    <source>
        <dbReference type="ARBA" id="ARBA00022692"/>
    </source>
</evidence>
<feature type="transmembrane region" description="Helical" evidence="6">
    <location>
        <begin position="316"/>
        <end position="339"/>
    </location>
</feature>
<evidence type="ECO:0000313" key="8">
    <source>
        <dbReference type="EMBL" id="KAF5833983.1"/>
    </source>
</evidence>